<evidence type="ECO:0000313" key="6">
    <source>
        <dbReference type="Proteomes" id="UP000808761"/>
    </source>
</evidence>
<reference evidence="5" key="1">
    <citation type="submission" date="2020-07" db="EMBL/GenBank/DDBJ databases">
        <title>Huge and variable diversity of episymbiotic CPR bacteria and DPANN archaea in groundwater ecosystems.</title>
        <authorList>
            <person name="He C.Y."/>
            <person name="Keren R."/>
            <person name="Whittaker M."/>
            <person name="Farag I.F."/>
            <person name="Doudna J."/>
            <person name="Cate J.H.D."/>
            <person name="Banfield J.F."/>
        </authorList>
    </citation>
    <scope>NUCLEOTIDE SEQUENCE</scope>
    <source>
        <strain evidence="5">NC_groundwater_1860_Pr3_B-0.1um_51_7</strain>
    </source>
</reference>
<dbReference type="SUPFAM" id="SSF52540">
    <property type="entry name" value="P-loop containing nucleoside triphosphate hydrolases"/>
    <property type="match status" value="1"/>
</dbReference>
<evidence type="ECO:0000313" key="5">
    <source>
        <dbReference type="EMBL" id="MBI5078509.1"/>
    </source>
</evidence>
<organism evidence="5 6">
    <name type="scientific">Candidatus Saganbacteria bacterium</name>
    <dbReference type="NCBI Taxonomy" id="2575572"/>
    <lineage>
        <taxon>Bacteria</taxon>
        <taxon>Bacillati</taxon>
        <taxon>Saganbacteria</taxon>
    </lineage>
</organism>
<dbReference type="InterPro" id="IPR013563">
    <property type="entry name" value="Oligopep_ABC_C"/>
</dbReference>
<keyword evidence="1" id="KW-0813">Transport</keyword>
<protein>
    <recommendedName>
        <fullName evidence="4">Oligopeptide/dipeptide ABC transporter C-terminal domain-containing protein</fullName>
    </recommendedName>
</protein>
<dbReference type="Proteomes" id="UP000808761">
    <property type="component" value="Unassembled WGS sequence"/>
</dbReference>
<dbReference type="Pfam" id="PF08352">
    <property type="entry name" value="oligo_HPY"/>
    <property type="match status" value="1"/>
</dbReference>
<feature type="domain" description="Oligopeptide/dipeptide ABC transporter C-terminal" evidence="4">
    <location>
        <begin position="17"/>
        <end position="46"/>
    </location>
</feature>
<dbReference type="Gene3D" id="3.40.50.300">
    <property type="entry name" value="P-loop containing nucleotide triphosphate hydrolases"/>
    <property type="match status" value="1"/>
</dbReference>
<name>A0A9D6ULR6_UNCSA</name>
<gene>
    <name evidence="5" type="ORF">HZB08_00615</name>
</gene>
<sequence length="46" mass="5507">MRRFCDRVIVMREGGVVEEGKTREVLENPREEYTRKLINCLKELNP</sequence>
<evidence type="ECO:0000256" key="1">
    <source>
        <dbReference type="ARBA" id="ARBA00022448"/>
    </source>
</evidence>
<dbReference type="InterPro" id="IPR027417">
    <property type="entry name" value="P-loop_NTPase"/>
</dbReference>
<dbReference type="EMBL" id="JACRKR010000030">
    <property type="protein sequence ID" value="MBI5078509.1"/>
    <property type="molecule type" value="Genomic_DNA"/>
</dbReference>
<dbReference type="GO" id="GO:0015833">
    <property type="term" value="P:peptide transport"/>
    <property type="evidence" value="ECO:0007669"/>
    <property type="project" value="InterPro"/>
</dbReference>
<accession>A0A9D6ULR6</accession>
<evidence type="ECO:0000256" key="3">
    <source>
        <dbReference type="ARBA" id="ARBA00022840"/>
    </source>
</evidence>
<dbReference type="GO" id="GO:0005524">
    <property type="term" value="F:ATP binding"/>
    <property type="evidence" value="ECO:0007669"/>
    <property type="project" value="UniProtKB-KW"/>
</dbReference>
<evidence type="ECO:0000259" key="4">
    <source>
        <dbReference type="Pfam" id="PF08352"/>
    </source>
</evidence>
<proteinExistence type="predicted"/>
<evidence type="ECO:0000256" key="2">
    <source>
        <dbReference type="ARBA" id="ARBA00022741"/>
    </source>
</evidence>
<keyword evidence="2" id="KW-0547">Nucleotide-binding</keyword>
<keyword evidence="3" id="KW-0067">ATP-binding</keyword>
<comment type="caution">
    <text evidence="5">The sequence shown here is derived from an EMBL/GenBank/DDBJ whole genome shotgun (WGS) entry which is preliminary data.</text>
</comment>
<dbReference type="AlphaFoldDB" id="A0A9D6ULR6"/>